<organism evidence="3 4">
    <name type="scientific">Pseudalkalibacillus berkeleyi</name>
    <dbReference type="NCBI Taxonomy" id="1069813"/>
    <lineage>
        <taxon>Bacteria</taxon>
        <taxon>Bacillati</taxon>
        <taxon>Bacillota</taxon>
        <taxon>Bacilli</taxon>
        <taxon>Bacillales</taxon>
        <taxon>Fictibacillaceae</taxon>
        <taxon>Pseudalkalibacillus</taxon>
    </lineage>
</organism>
<dbReference type="PANTHER" id="PTHR46797:SF1">
    <property type="entry name" value="METHYLPHOSPHONATE SYNTHASE"/>
    <property type="match status" value="1"/>
</dbReference>
<accession>A0ABS9GWW5</accession>
<keyword evidence="1" id="KW-0238">DNA-binding</keyword>
<gene>
    <name evidence="3" type="ORF">L2716_05995</name>
</gene>
<evidence type="ECO:0000256" key="1">
    <source>
        <dbReference type="ARBA" id="ARBA00023125"/>
    </source>
</evidence>
<dbReference type="Pfam" id="PF01381">
    <property type="entry name" value="HTH_3"/>
    <property type="match status" value="1"/>
</dbReference>
<dbReference type="PROSITE" id="PS50943">
    <property type="entry name" value="HTH_CROC1"/>
    <property type="match status" value="1"/>
</dbReference>
<dbReference type="InterPro" id="IPR001387">
    <property type="entry name" value="Cro/C1-type_HTH"/>
</dbReference>
<sequence length="113" mass="13051">MKQIGSRIKELRREKGMTLKELGNAIDFNYSNLSKIERGDRKPTLELLESLAEYFDKDVSFFFGTREEIPEEIQELGVEWVTFSEEMKSKNISLSELKVLAETLATIKNNSND</sequence>
<dbReference type="SMART" id="SM00530">
    <property type="entry name" value="HTH_XRE"/>
    <property type="match status" value="1"/>
</dbReference>
<keyword evidence="4" id="KW-1185">Reference proteome</keyword>
<dbReference type="EMBL" id="JAKIJS010000001">
    <property type="protein sequence ID" value="MCF6137278.1"/>
    <property type="molecule type" value="Genomic_DNA"/>
</dbReference>
<dbReference type="Proteomes" id="UP001649381">
    <property type="component" value="Unassembled WGS sequence"/>
</dbReference>
<dbReference type="InterPro" id="IPR010982">
    <property type="entry name" value="Lambda_DNA-bd_dom_sf"/>
</dbReference>
<proteinExistence type="predicted"/>
<reference evidence="3 4" key="1">
    <citation type="submission" date="2022-01" db="EMBL/GenBank/DDBJ databases">
        <title>Alkalihalobacillus sp. EGI L200015, a novel bacterium isolated from a salt lake sediment.</title>
        <authorList>
            <person name="Gao L."/>
            <person name="Fang B.-Z."/>
            <person name="Li W.-J."/>
        </authorList>
    </citation>
    <scope>NUCLEOTIDE SEQUENCE [LARGE SCALE GENOMIC DNA]</scope>
    <source>
        <strain evidence="3 4">KCTC 12718</strain>
    </source>
</reference>
<protein>
    <submittedName>
        <fullName evidence="3">Helix-turn-helix domain-containing protein</fullName>
    </submittedName>
</protein>
<name>A0ABS9GWW5_9BACL</name>
<evidence type="ECO:0000259" key="2">
    <source>
        <dbReference type="PROSITE" id="PS50943"/>
    </source>
</evidence>
<dbReference type="InterPro" id="IPR050807">
    <property type="entry name" value="TransReg_Diox_bact_type"/>
</dbReference>
<feature type="domain" description="HTH cro/C1-type" evidence="2">
    <location>
        <begin position="8"/>
        <end position="62"/>
    </location>
</feature>
<comment type="caution">
    <text evidence="3">The sequence shown here is derived from an EMBL/GenBank/DDBJ whole genome shotgun (WGS) entry which is preliminary data.</text>
</comment>
<evidence type="ECO:0000313" key="3">
    <source>
        <dbReference type="EMBL" id="MCF6137278.1"/>
    </source>
</evidence>
<evidence type="ECO:0000313" key="4">
    <source>
        <dbReference type="Proteomes" id="UP001649381"/>
    </source>
</evidence>
<dbReference type="RefSeq" id="WP_236332738.1">
    <property type="nucleotide sequence ID" value="NZ_JAKIJS010000001.1"/>
</dbReference>
<dbReference type="SUPFAM" id="SSF47413">
    <property type="entry name" value="lambda repressor-like DNA-binding domains"/>
    <property type="match status" value="1"/>
</dbReference>
<dbReference type="PANTHER" id="PTHR46797">
    <property type="entry name" value="HTH-TYPE TRANSCRIPTIONAL REGULATOR"/>
    <property type="match status" value="1"/>
</dbReference>
<dbReference type="Gene3D" id="1.10.260.40">
    <property type="entry name" value="lambda repressor-like DNA-binding domains"/>
    <property type="match status" value="1"/>
</dbReference>
<dbReference type="CDD" id="cd00093">
    <property type="entry name" value="HTH_XRE"/>
    <property type="match status" value="1"/>
</dbReference>